<organism evidence="14">
    <name type="scientific">Camponotus floridanus</name>
    <name type="common">Florida carpenter ant</name>
    <dbReference type="NCBI Taxonomy" id="104421"/>
    <lineage>
        <taxon>Eukaryota</taxon>
        <taxon>Metazoa</taxon>
        <taxon>Ecdysozoa</taxon>
        <taxon>Arthropoda</taxon>
        <taxon>Hexapoda</taxon>
        <taxon>Insecta</taxon>
        <taxon>Pterygota</taxon>
        <taxon>Neoptera</taxon>
        <taxon>Endopterygota</taxon>
        <taxon>Hymenoptera</taxon>
        <taxon>Apocrita</taxon>
        <taxon>Aculeata</taxon>
        <taxon>Formicoidea</taxon>
        <taxon>Formicidae</taxon>
        <taxon>Formicinae</taxon>
        <taxon>Camponotus</taxon>
    </lineage>
</organism>
<dbReference type="InterPro" id="IPR048560">
    <property type="entry name" value="KDM6A_B-like_GATAL"/>
</dbReference>
<evidence type="ECO:0000259" key="12">
    <source>
        <dbReference type="PROSITE" id="PS51184"/>
    </source>
</evidence>
<dbReference type="EMBL" id="GL443520">
    <property type="protein sequence ID" value="EFN62005.1"/>
    <property type="molecule type" value="Genomic_DNA"/>
</dbReference>
<feature type="domain" description="JmjC" evidence="12">
    <location>
        <begin position="222"/>
        <end position="385"/>
    </location>
</feature>
<dbReference type="GO" id="GO:0031490">
    <property type="term" value="F:chromatin DNA binding"/>
    <property type="evidence" value="ECO:0007669"/>
    <property type="project" value="TreeGrafter"/>
</dbReference>
<dbReference type="Pfam" id="PF02373">
    <property type="entry name" value="JmjC"/>
    <property type="match status" value="2"/>
</dbReference>
<dbReference type="GO" id="GO:0008168">
    <property type="term" value="F:methyltransferase activity"/>
    <property type="evidence" value="ECO:0007669"/>
    <property type="project" value="UniProtKB-KW"/>
</dbReference>
<dbReference type="SUPFAM" id="SSF51197">
    <property type="entry name" value="Clavaminate synthase-like"/>
    <property type="match status" value="2"/>
</dbReference>
<keyword evidence="9" id="KW-0408">Iron</keyword>
<dbReference type="OrthoDB" id="418911at2759"/>
<dbReference type="Proteomes" id="UP000000311">
    <property type="component" value="Unassembled WGS sequence"/>
</dbReference>
<dbReference type="GO" id="GO:0044666">
    <property type="term" value="C:MLL3/4 complex"/>
    <property type="evidence" value="ECO:0007669"/>
    <property type="project" value="TreeGrafter"/>
</dbReference>
<feature type="domain" description="JmjC" evidence="12">
    <location>
        <begin position="730"/>
        <end position="894"/>
    </location>
</feature>
<evidence type="ECO:0000256" key="6">
    <source>
        <dbReference type="ARBA" id="ARBA00022853"/>
    </source>
</evidence>
<dbReference type="InterPro" id="IPR046941">
    <property type="entry name" value="KDM6_GATAL_sf"/>
</dbReference>
<keyword evidence="5" id="KW-0862">Zinc</keyword>
<dbReference type="GO" id="GO:0071558">
    <property type="term" value="F:histone H3K27me2/H3K27me3 demethylase activity"/>
    <property type="evidence" value="ECO:0007669"/>
    <property type="project" value="TreeGrafter"/>
</dbReference>
<evidence type="ECO:0000256" key="2">
    <source>
        <dbReference type="ARBA" id="ARBA00004123"/>
    </source>
</evidence>
<evidence type="ECO:0000256" key="5">
    <source>
        <dbReference type="ARBA" id="ARBA00022833"/>
    </source>
</evidence>
<evidence type="ECO:0000256" key="1">
    <source>
        <dbReference type="ARBA" id="ARBA00001954"/>
    </source>
</evidence>
<keyword evidence="7" id="KW-0223">Dioxygenase</keyword>
<reference evidence="13 14" key="1">
    <citation type="journal article" date="2010" name="Science">
        <title>Genomic comparison of the ants Camponotus floridanus and Harpegnathos saltator.</title>
        <authorList>
            <person name="Bonasio R."/>
            <person name="Zhang G."/>
            <person name="Ye C."/>
            <person name="Mutti N.S."/>
            <person name="Fang X."/>
            <person name="Qin N."/>
            <person name="Donahue G."/>
            <person name="Yang P."/>
            <person name="Li Q."/>
            <person name="Li C."/>
            <person name="Zhang P."/>
            <person name="Huang Z."/>
            <person name="Berger S.L."/>
            <person name="Reinberg D."/>
            <person name="Wang J."/>
            <person name="Liebig J."/>
        </authorList>
    </citation>
    <scope>NUCLEOTIDE SEQUENCE [LARGE SCALE GENOMIC DNA]</scope>
    <source>
        <strain evidence="14">C129</strain>
    </source>
</reference>
<dbReference type="GO" id="GO:0000978">
    <property type="term" value="F:RNA polymerase II cis-regulatory region sequence-specific DNA binding"/>
    <property type="evidence" value="ECO:0007669"/>
    <property type="project" value="TreeGrafter"/>
</dbReference>
<dbReference type="Pfam" id="PF21326">
    <property type="entry name" value="KDM6_GATAL"/>
    <property type="match status" value="1"/>
</dbReference>
<proteinExistence type="inferred from homology"/>
<dbReference type="FunFam" id="1.20.58.1370:FF:000001">
    <property type="entry name" value="lysine-specific demethylase 6A isoform X2"/>
    <property type="match status" value="1"/>
</dbReference>
<dbReference type="PROSITE" id="PS51184">
    <property type="entry name" value="JMJC"/>
    <property type="match status" value="2"/>
</dbReference>
<dbReference type="Pfam" id="PF10235">
    <property type="entry name" value="Cript"/>
    <property type="match status" value="1"/>
</dbReference>
<name>E2AX55_CAMFO</name>
<dbReference type="InterPro" id="IPR048562">
    <property type="entry name" value="KDM6A_B-like_C-hel"/>
</dbReference>
<dbReference type="STRING" id="104421.E2AX55"/>
<evidence type="ECO:0000256" key="11">
    <source>
        <dbReference type="ARBA" id="ARBA00034483"/>
    </source>
</evidence>
<keyword evidence="10" id="KW-0539">Nucleus</keyword>
<evidence type="ECO:0000313" key="13">
    <source>
        <dbReference type="EMBL" id="EFN62005.1"/>
    </source>
</evidence>
<accession>E2AX55</accession>
<dbReference type="SMART" id="SM00558">
    <property type="entry name" value="JmjC"/>
    <property type="match status" value="2"/>
</dbReference>
<sequence length="1082" mass="126427">MDNIDWLRPPEQELNIEVDAKTIIKACKDKGLNKVPQHSLLNSRQKAPFNPNQPNQRLLEEHLRPCTPSILLSDKNEAFNPWVRDFCLGQPIVLITGLTKILNFNLSLFQTKTIVKADPDGIIEVREQMLQTNDENWNQAYNQKVWDYYSHRDYSSISEYALYQNKEYLKSKKETNTQNKQDIEDKEDSNFDQLNLKEDQKIECKKKKICFGTNVDLSNMRKWKSQLKELKKLPPLFQVESDDNMLNYVGYNILGMNTIQFYMAVPGCRTPGHQENNNFCSVNINIGPDDCKWFAVPYEYWGALYSLCECHNIDYLNGSWWPNLDELYENNIPVYKFHQKPGDLVWVNVGCVYWMQAIGFCNNIAWNVGPFTAKQYQAAIESYEWNKLRGVQSIVPMVHLSWNLACKIKMSDMQLYKMIKNCLFLTLRQYCLTLKFVKNKGAEIEAYNCDTSYCVKCMIELFGILFSLPKNNQNVPYCLDCALKISPLLEGFVCVEEKNIYALINIYDNFILNELPTDNGAFTCSKLNWQNLEDGLDIDANARTIIEACENKELNSVPEYSLFNVCQAPLDPPKQQLQKEQLHPFIPAISLTSENEAWELEPWVKAYCWNHPIALIHDLTSIVGFNMKLFWTENIRKTFRKFKIERRTQMQQSSIENWDKTYSNKVWKCYNRRSYMTLKEHEKDQTIMPSEIINEYEDEQIHMTSENMLHIKRNKIHLDTNVDILNLKKKCKLQLKELRKLPSFLQVDSENNMLSYIDHKILGVNTLQLYLMVPGCRITGQQQNNNFCTVSINVGSGNCEWFVVPYEYWGVIYSLCEHNDVDFVNDSWWPPSLNELYEHNVPVYKFFQEKGDIVWLNVGCVYWIQANSICNNIMWNVGPFMARQYQLALERYEWNKLHSFQSIVPMINLSWNLARKTQISDPQLYRLIKTCMLLTLKQCYLLLKFVKNKGVEVESYDGYEVIAHYCDKCLIYFLPQRRPNPDMVCEKCEKKLGKVITPDPWKTGARNTVESGGRQVGENKALSAGKARFNPYTTKFEICRICRQKVHQVGSHYCQSCAYKKAICAMCGKKLMNTKNYKQSAT</sequence>
<evidence type="ECO:0000256" key="3">
    <source>
        <dbReference type="ARBA" id="ARBA00022553"/>
    </source>
</evidence>
<dbReference type="AlphaFoldDB" id="E2AX55"/>
<dbReference type="PANTHER" id="PTHR14017">
    <property type="entry name" value="LYSINE-SPECIFIC DEMETHYLASE"/>
    <property type="match status" value="1"/>
</dbReference>
<keyword evidence="14" id="KW-1185">Reference proteome</keyword>
<evidence type="ECO:0000256" key="7">
    <source>
        <dbReference type="ARBA" id="ARBA00022964"/>
    </source>
</evidence>
<dbReference type="Gene3D" id="2.60.120.650">
    <property type="entry name" value="Cupin"/>
    <property type="match status" value="2"/>
</dbReference>
<evidence type="ECO:0000256" key="4">
    <source>
        <dbReference type="ARBA" id="ARBA00022723"/>
    </source>
</evidence>
<comment type="subcellular location">
    <subcellularLocation>
        <location evidence="2">Nucleus</location>
    </subcellularLocation>
</comment>
<dbReference type="InterPro" id="IPR051630">
    <property type="entry name" value="Corepressor-Demethylase"/>
</dbReference>
<keyword evidence="4" id="KW-0479">Metal-binding</keyword>
<keyword evidence="13" id="KW-0808">Transferase</keyword>
<comment type="similarity">
    <text evidence="11">Belongs to the UTX family.</text>
</comment>
<dbReference type="InParanoid" id="E2AX55"/>
<comment type="cofactor">
    <cofactor evidence="1">
        <name>Fe(2+)</name>
        <dbReference type="ChEBI" id="CHEBI:29033"/>
    </cofactor>
</comment>
<keyword evidence="13" id="KW-0489">Methyltransferase</keyword>
<evidence type="ECO:0000256" key="8">
    <source>
        <dbReference type="ARBA" id="ARBA00023002"/>
    </source>
</evidence>
<dbReference type="GO" id="GO:0032259">
    <property type="term" value="P:methylation"/>
    <property type="evidence" value="ECO:0007669"/>
    <property type="project" value="UniProtKB-KW"/>
</dbReference>
<gene>
    <name evidence="13" type="ORF">EAG_01758</name>
</gene>
<keyword evidence="8" id="KW-0560">Oxidoreductase</keyword>
<protein>
    <submittedName>
        <fullName evidence="13">Histone demethylase UTX</fullName>
    </submittedName>
</protein>
<dbReference type="Gene3D" id="2.10.110.20">
    <property type="match status" value="2"/>
</dbReference>
<dbReference type="InterPro" id="IPR019367">
    <property type="entry name" value="PDZ-binding_CRIPT"/>
</dbReference>
<dbReference type="PANTHER" id="PTHR14017:SF1">
    <property type="entry name" value="LD02225P"/>
    <property type="match status" value="1"/>
</dbReference>
<keyword evidence="3" id="KW-0597">Phosphoprotein</keyword>
<evidence type="ECO:0000256" key="9">
    <source>
        <dbReference type="ARBA" id="ARBA00023004"/>
    </source>
</evidence>
<keyword evidence="6" id="KW-0156">Chromatin regulator</keyword>
<dbReference type="GO" id="GO:0010468">
    <property type="term" value="P:regulation of gene expression"/>
    <property type="evidence" value="ECO:0007669"/>
    <property type="project" value="TreeGrafter"/>
</dbReference>
<dbReference type="Gene3D" id="1.20.58.1370">
    <property type="match status" value="2"/>
</dbReference>
<evidence type="ECO:0000313" key="14">
    <source>
        <dbReference type="Proteomes" id="UP000000311"/>
    </source>
</evidence>
<dbReference type="GO" id="GO:0046872">
    <property type="term" value="F:metal ion binding"/>
    <property type="evidence" value="ECO:0007669"/>
    <property type="project" value="UniProtKB-KW"/>
</dbReference>
<evidence type="ECO:0000256" key="10">
    <source>
        <dbReference type="ARBA" id="ARBA00023242"/>
    </source>
</evidence>
<dbReference type="Pfam" id="PF21322">
    <property type="entry name" value="KDM6_C-hel"/>
    <property type="match status" value="2"/>
</dbReference>
<dbReference type="InterPro" id="IPR003347">
    <property type="entry name" value="JmjC_dom"/>
</dbReference>